<dbReference type="PANTHER" id="PTHR14614">
    <property type="entry name" value="HEPATOCELLULAR CARCINOMA-ASSOCIATED ANTIGEN"/>
    <property type="match status" value="1"/>
</dbReference>
<dbReference type="Gene3D" id="3.40.50.150">
    <property type="entry name" value="Vaccinia Virus protein VP39"/>
    <property type="match status" value="1"/>
</dbReference>
<dbReference type="GO" id="GO:0005737">
    <property type="term" value="C:cytoplasm"/>
    <property type="evidence" value="ECO:0007669"/>
    <property type="project" value="TreeGrafter"/>
</dbReference>
<sequence>MSDENSENIKKFLFKGKSLKNENEQDVLEVLIPEKVQASYNSYTWPSAPILAWFLWQHRSELPGKHIIELGAGTALPGIVAAKCGATVTLTESATLPKALQHIKHCCQVNNLNNNQVRVAGLTWGLFLTSTLNFAPIDLIIGSDCFYDPSVFEDIIVTVSFLLDNNPQARFLSVYQERSADWSIEHLLNKWGLRCEHLSINNLGAESGIDINELMQDHTIHLLEITKR</sequence>
<dbReference type="Pfam" id="PF10294">
    <property type="entry name" value="Methyltransf_16"/>
    <property type="match status" value="1"/>
</dbReference>
<dbReference type="EnsemblMetazoa" id="XM_014405487.2">
    <property type="protein sequence ID" value="XP_014260973.1"/>
    <property type="gene ID" value="LOC106673369"/>
</dbReference>
<dbReference type="KEGG" id="clec:106673369"/>
<reference evidence="5" key="1">
    <citation type="submission" date="2022-01" db="UniProtKB">
        <authorList>
            <consortium name="EnsemblMetazoa"/>
        </authorList>
    </citation>
    <scope>IDENTIFICATION</scope>
</reference>
<keyword evidence="6" id="KW-1185">Reference proteome</keyword>
<evidence type="ECO:0000313" key="6">
    <source>
        <dbReference type="Proteomes" id="UP000494040"/>
    </source>
</evidence>
<dbReference type="OrthoDB" id="407325at2759"/>
<accession>A0A8I6SAE6</accession>
<dbReference type="GO" id="GO:0008168">
    <property type="term" value="F:methyltransferase activity"/>
    <property type="evidence" value="ECO:0007669"/>
    <property type="project" value="UniProtKB-KW"/>
</dbReference>
<dbReference type="GO" id="GO:0005634">
    <property type="term" value="C:nucleus"/>
    <property type="evidence" value="ECO:0007669"/>
    <property type="project" value="TreeGrafter"/>
</dbReference>
<keyword evidence="1" id="KW-0489">Methyltransferase</keyword>
<dbReference type="PANTHER" id="PTHR14614:SF164">
    <property type="entry name" value="HISTONE-ARGININE METHYLTRANSFERASE METTL23"/>
    <property type="match status" value="1"/>
</dbReference>
<evidence type="ECO:0000313" key="5">
    <source>
        <dbReference type="EnsemblMetazoa" id="XP_014260973.1"/>
    </source>
</evidence>
<organism evidence="5 6">
    <name type="scientific">Cimex lectularius</name>
    <name type="common">Bed bug</name>
    <name type="synonym">Acanthia lectularia</name>
    <dbReference type="NCBI Taxonomy" id="79782"/>
    <lineage>
        <taxon>Eukaryota</taxon>
        <taxon>Metazoa</taxon>
        <taxon>Ecdysozoa</taxon>
        <taxon>Arthropoda</taxon>
        <taxon>Hexapoda</taxon>
        <taxon>Insecta</taxon>
        <taxon>Pterygota</taxon>
        <taxon>Neoptera</taxon>
        <taxon>Paraneoptera</taxon>
        <taxon>Hemiptera</taxon>
        <taxon>Heteroptera</taxon>
        <taxon>Panheteroptera</taxon>
        <taxon>Cimicomorpha</taxon>
        <taxon>Cimicidae</taxon>
        <taxon>Cimex</taxon>
    </lineage>
</organism>
<proteinExistence type="inferred from homology"/>
<dbReference type="Proteomes" id="UP000494040">
    <property type="component" value="Unassembled WGS sequence"/>
</dbReference>
<evidence type="ECO:0000256" key="4">
    <source>
        <dbReference type="ARBA" id="ARBA00043988"/>
    </source>
</evidence>
<evidence type="ECO:0000256" key="1">
    <source>
        <dbReference type="ARBA" id="ARBA00022603"/>
    </source>
</evidence>
<dbReference type="GO" id="GO:0032259">
    <property type="term" value="P:methylation"/>
    <property type="evidence" value="ECO:0007669"/>
    <property type="project" value="UniProtKB-KW"/>
</dbReference>
<keyword evidence="2" id="KW-0808">Transferase</keyword>
<dbReference type="SUPFAM" id="SSF53335">
    <property type="entry name" value="S-adenosyl-L-methionine-dependent methyltransferases"/>
    <property type="match status" value="1"/>
</dbReference>
<dbReference type="InterPro" id="IPR019410">
    <property type="entry name" value="Methyltransf_16"/>
</dbReference>
<comment type="similarity">
    <text evidence="4">Belongs to the methyltransferase superfamily. METTL23 family.</text>
</comment>
<evidence type="ECO:0000256" key="3">
    <source>
        <dbReference type="ARBA" id="ARBA00022691"/>
    </source>
</evidence>
<name>A0A8I6SAE6_CIMLE</name>
<evidence type="ECO:0008006" key="7">
    <source>
        <dbReference type="Google" id="ProtNLM"/>
    </source>
</evidence>
<evidence type="ECO:0000256" key="2">
    <source>
        <dbReference type="ARBA" id="ARBA00022679"/>
    </source>
</evidence>
<gene>
    <name evidence="5" type="primary">106673369</name>
</gene>
<dbReference type="OMA" id="VIGITWG"/>
<dbReference type="AlphaFoldDB" id="A0A8I6SAE6"/>
<protein>
    <recommendedName>
        <fullName evidence="7">Methyltransferase-like protein 23</fullName>
    </recommendedName>
</protein>
<dbReference type="InterPro" id="IPR029063">
    <property type="entry name" value="SAM-dependent_MTases_sf"/>
</dbReference>
<keyword evidence="3" id="KW-0949">S-adenosyl-L-methionine</keyword>